<keyword evidence="1" id="KW-0812">Transmembrane</keyword>
<feature type="non-terminal residue" evidence="2">
    <location>
        <position position="86"/>
    </location>
</feature>
<dbReference type="Proteomes" id="UP000241462">
    <property type="component" value="Unassembled WGS sequence"/>
</dbReference>
<keyword evidence="1" id="KW-0472">Membrane</keyword>
<feature type="transmembrane region" description="Helical" evidence="1">
    <location>
        <begin position="12"/>
        <end position="31"/>
    </location>
</feature>
<dbReference type="InParanoid" id="A0A2T3ACU9"/>
<accession>A0A2T3ACU9</accession>
<protein>
    <submittedName>
        <fullName evidence="2">Uncharacterized protein</fullName>
    </submittedName>
</protein>
<keyword evidence="3" id="KW-1185">Reference proteome</keyword>
<name>A0A2T3ACU9_9PEZI</name>
<evidence type="ECO:0000256" key="1">
    <source>
        <dbReference type="SAM" id="Phobius"/>
    </source>
</evidence>
<gene>
    <name evidence="2" type="ORF">BD289DRAFT_429422</name>
</gene>
<reference evidence="2 3" key="1">
    <citation type="journal article" date="2018" name="Mycol. Prog.">
        <title>Coniella lustricola, a new species from submerged detritus.</title>
        <authorList>
            <person name="Raudabaugh D.B."/>
            <person name="Iturriaga T."/>
            <person name="Carver A."/>
            <person name="Mondo S."/>
            <person name="Pangilinan J."/>
            <person name="Lipzen A."/>
            <person name="He G."/>
            <person name="Amirebrahimi M."/>
            <person name="Grigoriev I.V."/>
            <person name="Miller A.N."/>
        </authorList>
    </citation>
    <scope>NUCLEOTIDE SEQUENCE [LARGE SCALE GENOMIC DNA]</scope>
    <source>
        <strain evidence="2 3">B22-T-1</strain>
    </source>
</reference>
<keyword evidence="1" id="KW-1133">Transmembrane helix</keyword>
<organism evidence="2 3">
    <name type="scientific">Coniella lustricola</name>
    <dbReference type="NCBI Taxonomy" id="2025994"/>
    <lineage>
        <taxon>Eukaryota</taxon>
        <taxon>Fungi</taxon>
        <taxon>Dikarya</taxon>
        <taxon>Ascomycota</taxon>
        <taxon>Pezizomycotina</taxon>
        <taxon>Sordariomycetes</taxon>
        <taxon>Sordariomycetidae</taxon>
        <taxon>Diaporthales</taxon>
        <taxon>Schizoparmaceae</taxon>
        <taxon>Coniella</taxon>
    </lineage>
</organism>
<dbReference type="EMBL" id="KZ678410">
    <property type="protein sequence ID" value="PSR92086.1"/>
    <property type="molecule type" value="Genomic_DNA"/>
</dbReference>
<proteinExistence type="predicted"/>
<dbReference type="AlphaFoldDB" id="A0A2T3ACU9"/>
<evidence type="ECO:0000313" key="3">
    <source>
        <dbReference type="Proteomes" id="UP000241462"/>
    </source>
</evidence>
<sequence>MIVSPVWAKRTARPISHGLTAIFPFCVFFFSSKVLFDFPLSPGPLHACWSLYVSTGCTSPFYLAGPVVLMRWSCSPLAQPWELMDD</sequence>
<evidence type="ECO:0000313" key="2">
    <source>
        <dbReference type="EMBL" id="PSR92086.1"/>
    </source>
</evidence>
<feature type="transmembrane region" description="Helical" evidence="1">
    <location>
        <begin position="51"/>
        <end position="69"/>
    </location>
</feature>